<dbReference type="RefSeq" id="XP_024734888.1">
    <property type="nucleotide sequence ID" value="XM_024887782.1"/>
</dbReference>
<dbReference type="InParanoid" id="A0A2J6T4N1"/>
<evidence type="ECO:0000256" key="1">
    <source>
        <dbReference type="SAM" id="MobiDB-lite"/>
    </source>
</evidence>
<keyword evidence="3" id="KW-1185">Reference proteome</keyword>
<protein>
    <submittedName>
        <fullName evidence="2">Uncharacterized protein</fullName>
    </submittedName>
</protein>
<dbReference type="AlphaFoldDB" id="A0A2J6T4N1"/>
<feature type="compositionally biased region" description="Polar residues" evidence="1">
    <location>
        <begin position="286"/>
        <end position="296"/>
    </location>
</feature>
<sequence length="296" mass="31867">MEEVISSCEPHKNLDIFREGSVAEWHKCDLARWGGHPLAGERLSESETCHRHSRDHAVRPARLTGNDSRREGGFLHPLPIRSPRDALGFSSGHNWWIFQPPNRQGCDEDRPGNKPSDGHSLLYLVCPKQSVGPTNGDRDCPWGGQFRGDAPLGRGAFSLATSPAKAAATHTQAPYLPGCETIISEVGVMHDDRPRPLHPNAPCPSPECCRASTSSQLGTGEILPQQPLSLLLSLLRSVSQGKAMIHSPKVSPSLATNALKPIAAPAPSVRQCTPPPTSLLAPNRSPKLQNSSTSAI</sequence>
<gene>
    <name evidence="2" type="ORF">K444DRAFT_690943</name>
</gene>
<dbReference type="GeneID" id="36595858"/>
<name>A0A2J6T4N1_9HELO</name>
<feature type="region of interest" description="Disordered" evidence="1">
    <location>
        <begin position="265"/>
        <end position="296"/>
    </location>
</feature>
<evidence type="ECO:0000313" key="2">
    <source>
        <dbReference type="EMBL" id="PMD57984.1"/>
    </source>
</evidence>
<dbReference type="EMBL" id="KZ613838">
    <property type="protein sequence ID" value="PMD57984.1"/>
    <property type="molecule type" value="Genomic_DNA"/>
</dbReference>
<proteinExistence type="predicted"/>
<evidence type="ECO:0000313" key="3">
    <source>
        <dbReference type="Proteomes" id="UP000235371"/>
    </source>
</evidence>
<reference evidence="2 3" key="1">
    <citation type="submission" date="2016-04" db="EMBL/GenBank/DDBJ databases">
        <title>A degradative enzymes factory behind the ericoid mycorrhizal symbiosis.</title>
        <authorList>
            <consortium name="DOE Joint Genome Institute"/>
            <person name="Martino E."/>
            <person name="Morin E."/>
            <person name="Grelet G."/>
            <person name="Kuo A."/>
            <person name="Kohler A."/>
            <person name="Daghino S."/>
            <person name="Barry K."/>
            <person name="Choi C."/>
            <person name="Cichocki N."/>
            <person name="Clum A."/>
            <person name="Copeland A."/>
            <person name="Hainaut M."/>
            <person name="Haridas S."/>
            <person name="Labutti K."/>
            <person name="Lindquist E."/>
            <person name="Lipzen A."/>
            <person name="Khouja H.-R."/>
            <person name="Murat C."/>
            <person name="Ohm R."/>
            <person name="Olson A."/>
            <person name="Spatafora J."/>
            <person name="Veneault-Fourrey C."/>
            <person name="Henrissat B."/>
            <person name="Grigoriev I."/>
            <person name="Martin F."/>
            <person name="Perotto S."/>
        </authorList>
    </citation>
    <scope>NUCLEOTIDE SEQUENCE [LARGE SCALE GENOMIC DNA]</scope>
    <source>
        <strain evidence="2 3">E</strain>
    </source>
</reference>
<organism evidence="2 3">
    <name type="scientific">Hyaloscypha bicolor E</name>
    <dbReference type="NCBI Taxonomy" id="1095630"/>
    <lineage>
        <taxon>Eukaryota</taxon>
        <taxon>Fungi</taxon>
        <taxon>Dikarya</taxon>
        <taxon>Ascomycota</taxon>
        <taxon>Pezizomycotina</taxon>
        <taxon>Leotiomycetes</taxon>
        <taxon>Helotiales</taxon>
        <taxon>Hyaloscyphaceae</taxon>
        <taxon>Hyaloscypha</taxon>
        <taxon>Hyaloscypha bicolor</taxon>
    </lineage>
</organism>
<dbReference type="Proteomes" id="UP000235371">
    <property type="component" value="Unassembled WGS sequence"/>
</dbReference>
<accession>A0A2J6T4N1</accession>